<protein>
    <submittedName>
        <fullName evidence="2">XdhC family protein</fullName>
    </submittedName>
</protein>
<dbReference type="InterPro" id="IPR027051">
    <property type="entry name" value="XdhC_Rossmann_dom"/>
</dbReference>
<organism evidence="2 3">
    <name type="scientific">Rhizobium gallicum bv. gallicum R602sp</name>
    <dbReference type="NCBI Taxonomy" id="1041138"/>
    <lineage>
        <taxon>Bacteria</taxon>
        <taxon>Pseudomonadati</taxon>
        <taxon>Pseudomonadota</taxon>
        <taxon>Alphaproteobacteria</taxon>
        <taxon>Hyphomicrobiales</taxon>
        <taxon>Rhizobiaceae</taxon>
        <taxon>Rhizobium/Agrobacterium group</taxon>
        <taxon>Rhizobium</taxon>
    </lineage>
</organism>
<dbReference type="KEGG" id="rga:RGR602_CH02070"/>
<evidence type="ECO:0000259" key="1">
    <source>
        <dbReference type="Pfam" id="PF13478"/>
    </source>
</evidence>
<dbReference type="AlphaFoldDB" id="A0A0B4X4H6"/>
<sequence length="235" mass="24925">MDAANLERLNAARRARKAVMLVTNLEHGTDRVIVEGGPVDGALSDTVAAAFRSGKSGICDIDGGRYFLNVHLPPAHIVIIGAVHISQVLAQMAALAGFDVRIIDPRTAFATPERFAGIDLTADWPVDVLKDRPLDAYTAVVAVTHDPKIDDFPIAEALRTGCFYVGALGSRKTHGSRLERLKKEGCSDGELARINGPIGLDIGASSPAEIAVAILAQIIQTLRSRDVSSPKGDKA</sequence>
<dbReference type="Proteomes" id="UP000031368">
    <property type="component" value="Chromosome"/>
</dbReference>
<dbReference type="Gene3D" id="3.40.50.720">
    <property type="entry name" value="NAD(P)-binding Rossmann-like Domain"/>
    <property type="match status" value="1"/>
</dbReference>
<accession>A0A0B4X4H6</accession>
<dbReference type="HOGENOM" id="CLU_041115_3_2_5"/>
<proteinExistence type="predicted"/>
<dbReference type="PANTHER" id="PTHR30388:SF4">
    <property type="entry name" value="MOLYBDENUM COFACTOR INSERTION CHAPERONE PAOD"/>
    <property type="match status" value="1"/>
</dbReference>
<keyword evidence="3" id="KW-1185">Reference proteome</keyword>
<dbReference type="RefSeq" id="WP_039845004.1">
    <property type="nucleotide sequence ID" value="NZ_CP006877.1"/>
</dbReference>
<gene>
    <name evidence="2" type="ORF">RGR602_CH02070</name>
</gene>
<dbReference type="Pfam" id="PF13478">
    <property type="entry name" value="XdhC_C"/>
    <property type="match status" value="1"/>
</dbReference>
<dbReference type="InterPro" id="IPR052698">
    <property type="entry name" value="MoCofactor_Util/Proc"/>
</dbReference>
<reference evidence="2 3" key="1">
    <citation type="submission" date="2013-11" db="EMBL/GenBank/DDBJ databases">
        <title>Complete genome sequence of Rhizobium gallicum bv. gallicum R602.</title>
        <authorList>
            <person name="Bustos P."/>
            <person name="Santamaria R.I."/>
            <person name="Lozano L."/>
            <person name="Acosta J.L."/>
            <person name="Ormeno-Orrillo E."/>
            <person name="Rogel M.A."/>
            <person name="Romero D."/>
            <person name="Cevallos M.A."/>
            <person name="Martinez-Romero E."/>
            <person name="Gonzalez V."/>
        </authorList>
    </citation>
    <scope>NUCLEOTIDE SEQUENCE [LARGE SCALE GENOMIC DNA]</scope>
    <source>
        <strain evidence="2 3">R602</strain>
    </source>
</reference>
<evidence type="ECO:0000313" key="2">
    <source>
        <dbReference type="EMBL" id="AJD41398.1"/>
    </source>
</evidence>
<dbReference type="PANTHER" id="PTHR30388">
    <property type="entry name" value="ALDEHYDE OXIDOREDUCTASE MOLYBDENUM COFACTOR ASSEMBLY PROTEIN"/>
    <property type="match status" value="1"/>
</dbReference>
<evidence type="ECO:0000313" key="3">
    <source>
        <dbReference type="Proteomes" id="UP000031368"/>
    </source>
</evidence>
<name>A0A0B4X4H6_9HYPH</name>
<dbReference type="EMBL" id="CP006877">
    <property type="protein sequence ID" value="AJD41398.1"/>
    <property type="molecule type" value="Genomic_DNA"/>
</dbReference>
<feature type="domain" description="XdhC Rossmann" evidence="1">
    <location>
        <begin position="77"/>
        <end position="218"/>
    </location>
</feature>